<name>A0A1Z4MXB4_9CYAN</name>
<evidence type="ECO:0000313" key="4">
    <source>
        <dbReference type="Proteomes" id="UP000218785"/>
    </source>
</evidence>
<reference evidence="3 4" key="1">
    <citation type="submission" date="2017-06" db="EMBL/GenBank/DDBJ databases">
        <title>Genome sequencing of cyanobaciteial culture collection at National Institute for Environmental Studies (NIES).</title>
        <authorList>
            <person name="Hirose Y."/>
            <person name="Shimura Y."/>
            <person name="Fujisawa T."/>
            <person name="Nakamura Y."/>
            <person name="Kawachi M."/>
        </authorList>
    </citation>
    <scope>NUCLEOTIDE SEQUENCE [LARGE SCALE GENOMIC DNA]</scope>
    <source>
        <strain evidence="3 4">NIES-37</strain>
    </source>
</reference>
<dbReference type="GO" id="GO:0050043">
    <property type="term" value="F:lactate racemase activity"/>
    <property type="evidence" value="ECO:0007669"/>
    <property type="project" value="InterPro"/>
</dbReference>
<evidence type="ECO:0000256" key="1">
    <source>
        <dbReference type="SAM" id="MobiDB-lite"/>
    </source>
</evidence>
<dbReference type="KEGG" id="ttq:NIES37_20260"/>
<dbReference type="Pfam" id="PF09861">
    <property type="entry name" value="Lar_N"/>
    <property type="match status" value="1"/>
</dbReference>
<evidence type="ECO:0000313" key="3">
    <source>
        <dbReference type="EMBL" id="BAY98078.1"/>
    </source>
</evidence>
<dbReference type="Proteomes" id="UP000218785">
    <property type="component" value="Chromosome"/>
</dbReference>
<dbReference type="InterPro" id="IPR048068">
    <property type="entry name" value="LarA-like"/>
</dbReference>
<dbReference type="EMBL" id="AP018248">
    <property type="protein sequence ID" value="BAY98078.1"/>
    <property type="molecule type" value="Genomic_DNA"/>
</dbReference>
<dbReference type="Gene3D" id="3.90.226.30">
    <property type="match status" value="1"/>
</dbReference>
<organism evidence="3 4">
    <name type="scientific">Tolypothrix tenuis PCC 7101</name>
    <dbReference type="NCBI Taxonomy" id="231146"/>
    <lineage>
        <taxon>Bacteria</taxon>
        <taxon>Bacillati</taxon>
        <taxon>Cyanobacteriota</taxon>
        <taxon>Cyanophyceae</taxon>
        <taxon>Nostocales</taxon>
        <taxon>Tolypothrichaceae</taxon>
        <taxon>Tolypothrix</taxon>
    </lineage>
</organism>
<dbReference type="PANTHER" id="PTHR33171">
    <property type="entry name" value="LAR_N DOMAIN-CONTAINING PROTEIN"/>
    <property type="match status" value="1"/>
</dbReference>
<protein>
    <recommendedName>
        <fullName evidence="2">LarA-like N-terminal domain-containing protein</fullName>
    </recommendedName>
</protein>
<dbReference type="InterPro" id="IPR018657">
    <property type="entry name" value="LarA-like_N"/>
</dbReference>
<feature type="domain" description="LarA-like N-terminal" evidence="2">
    <location>
        <begin position="30"/>
        <end position="188"/>
    </location>
</feature>
<dbReference type="InterPro" id="IPR043166">
    <property type="entry name" value="LarA-like_C"/>
</dbReference>
<dbReference type="PANTHER" id="PTHR33171:SF17">
    <property type="entry name" value="LARA-LIKE N-TERMINAL DOMAIN-CONTAINING PROTEIN"/>
    <property type="match status" value="1"/>
</dbReference>
<evidence type="ECO:0000259" key="2">
    <source>
        <dbReference type="Pfam" id="PF09861"/>
    </source>
</evidence>
<proteinExistence type="predicted"/>
<gene>
    <name evidence="3" type="ORF">NIES37_20260</name>
</gene>
<dbReference type="Gene3D" id="3.40.50.11440">
    <property type="match status" value="1"/>
</dbReference>
<accession>A0A1Z4MXB4</accession>
<feature type="region of interest" description="Disordered" evidence="1">
    <location>
        <begin position="422"/>
        <end position="450"/>
    </location>
</feature>
<dbReference type="AlphaFoldDB" id="A0A1Z4MXB4"/>
<dbReference type="RefSeq" id="WP_321206764.1">
    <property type="nucleotide sequence ID" value="NZ_CAWNJS010000001.1"/>
</dbReference>
<sequence length="450" mass="49693">MMYSLDITHGTLADEQVSELVHAALADPQLDGKRILVLIPDGTRTAPIPQMFRLLHQELGKRVAALDYLIALGTHNPMSKAQINRLVGVTAQERETTFKKVQIFNHLWHLPDTFIDCGVIPSAEIAEISNGMLNQAVEVRVNKLVTEYDLIMICGPVFPHEVVGFSGGNKYFFPGIGGQEVIDLSHWLGALITCYDIIGTPGITPVRRLINRAASLIPTPKLCLAMVVAPGTNQLAGLYIDKPETAWEAAAKLSAKLHIKYVDQPFKQVLSVMPQMYDDIWTAAKGMYKLEPVVADGGEVIIYAPHITEFSYTHGEILAQIGYHVRDYFLKQWDKFQDYPGGVLAHSTHLKGMGTFDAIKGEQARIRVTLATGISPERCAAHNLNYRDPATIEPQEWANREDEGILLVPKAGEILYRLTGRGRGEGSRGQGEQALSPYVEHSGTWVQAPP</sequence>
<keyword evidence="4" id="KW-1185">Reference proteome</keyword>